<evidence type="ECO:0000256" key="2">
    <source>
        <dbReference type="SAM" id="Phobius"/>
    </source>
</evidence>
<comment type="caution">
    <text evidence="3">The sequence shown here is derived from an EMBL/GenBank/DDBJ whole genome shotgun (WGS) entry which is preliminary data.</text>
</comment>
<dbReference type="AlphaFoldDB" id="A0AAV9GH21"/>
<feature type="transmembrane region" description="Helical" evidence="2">
    <location>
        <begin position="108"/>
        <end position="128"/>
    </location>
</feature>
<evidence type="ECO:0000256" key="1">
    <source>
        <dbReference type="SAM" id="MobiDB-lite"/>
    </source>
</evidence>
<evidence type="ECO:0000313" key="4">
    <source>
        <dbReference type="Proteomes" id="UP001321760"/>
    </source>
</evidence>
<feature type="transmembrane region" description="Helical" evidence="2">
    <location>
        <begin position="38"/>
        <end position="61"/>
    </location>
</feature>
<keyword evidence="2" id="KW-0812">Transmembrane</keyword>
<protein>
    <recommendedName>
        <fullName evidence="5">MARVEL domain-containing protein</fullName>
    </recommendedName>
</protein>
<reference evidence="3" key="2">
    <citation type="submission" date="2023-05" db="EMBL/GenBank/DDBJ databases">
        <authorList>
            <consortium name="Lawrence Berkeley National Laboratory"/>
            <person name="Steindorff A."/>
            <person name="Hensen N."/>
            <person name="Bonometti L."/>
            <person name="Westerberg I."/>
            <person name="Brannstrom I.O."/>
            <person name="Guillou S."/>
            <person name="Cros-Aarteil S."/>
            <person name="Calhoun S."/>
            <person name="Haridas S."/>
            <person name="Kuo A."/>
            <person name="Mondo S."/>
            <person name="Pangilinan J."/>
            <person name="Riley R."/>
            <person name="Labutti K."/>
            <person name="Andreopoulos B."/>
            <person name="Lipzen A."/>
            <person name="Chen C."/>
            <person name="Yanf M."/>
            <person name="Daum C."/>
            <person name="Ng V."/>
            <person name="Clum A."/>
            <person name="Ohm R."/>
            <person name="Martin F."/>
            <person name="Silar P."/>
            <person name="Natvig D."/>
            <person name="Lalanne C."/>
            <person name="Gautier V."/>
            <person name="Ament-Velasquez S.L."/>
            <person name="Kruys A."/>
            <person name="Hutchinson M.I."/>
            <person name="Powell A.J."/>
            <person name="Barry K."/>
            <person name="Miller A.N."/>
            <person name="Grigoriev I.V."/>
            <person name="Debuchy R."/>
            <person name="Gladieux P."/>
            <person name="Thoren M.H."/>
            <person name="Johannesson H."/>
        </authorList>
    </citation>
    <scope>NUCLEOTIDE SEQUENCE</scope>
    <source>
        <strain evidence="3">PSN243</strain>
    </source>
</reference>
<name>A0AAV9GH21_9PEZI</name>
<evidence type="ECO:0008006" key="5">
    <source>
        <dbReference type="Google" id="ProtNLM"/>
    </source>
</evidence>
<accession>A0AAV9GH21</accession>
<keyword evidence="2" id="KW-0472">Membrane</keyword>
<organism evidence="3 4">
    <name type="scientific">Podospora aff. communis PSN243</name>
    <dbReference type="NCBI Taxonomy" id="3040156"/>
    <lineage>
        <taxon>Eukaryota</taxon>
        <taxon>Fungi</taxon>
        <taxon>Dikarya</taxon>
        <taxon>Ascomycota</taxon>
        <taxon>Pezizomycotina</taxon>
        <taxon>Sordariomycetes</taxon>
        <taxon>Sordariomycetidae</taxon>
        <taxon>Sordariales</taxon>
        <taxon>Podosporaceae</taxon>
        <taxon>Podospora</taxon>
    </lineage>
</organism>
<gene>
    <name evidence="3" type="ORF">QBC34DRAFT_440214</name>
</gene>
<reference evidence="3" key="1">
    <citation type="journal article" date="2023" name="Mol. Phylogenet. Evol.">
        <title>Genome-scale phylogeny and comparative genomics of the fungal order Sordariales.</title>
        <authorList>
            <person name="Hensen N."/>
            <person name="Bonometti L."/>
            <person name="Westerberg I."/>
            <person name="Brannstrom I.O."/>
            <person name="Guillou S."/>
            <person name="Cros-Aarteil S."/>
            <person name="Calhoun S."/>
            <person name="Haridas S."/>
            <person name="Kuo A."/>
            <person name="Mondo S."/>
            <person name="Pangilinan J."/>
            <person name="Riley R."/>
            <person name="LaButti K."/>
            <person name="Andreopoulos B."/>
            <person name="Lipzen A."/>
            <person name="Chen C."/>
            <person name="Yan M."/>
            <person name="Daum C."/>
            <person name="Ng V."/>
            <person name="Clum A."/>
            <person name="Steindorff A."/>
            <person name="Ohm R.A."/>
            <person name="Martin F."/>
            <person name="Silar P."/>
            <person name="Natvig D.O."/>
            <person name="Lalanne C."/>
            <person name="Gautier V."/>
            <person name="Ament-Velasquez S.L."/>
            <person name="Kruys A."/>
            <person name="Hutchinson M.I."/>
            <person name="Powell A.J."/>
            <person name="Barry K."/>
            <person name="Miller A.N."/>
            <person name="Grigoriev I.V."/>
            <person name="Debuchy R."/>
            <person name="Gladieux P."/>
            <person name="Hiltunen Thoren M."/>
            <person name="Johannesson H."/>
        </authorList>
    </citation>
    <scope>NUCLEOTIDE SEQUENCE</scope>
    <source>
        <strain evidence="3">PSN243</strain>
    </source>
</reference>
<keyword evidence="2" id="KW-1133">Transmembrane helix</keyword>
<dbReference type="Proteomes" id="UP001321760">
    <property type="component" value="Unassembled WGS sequence"/>
</dbReference>
<dbReference type="EMBL" id="MU865951">
    <property type="protein sequence ID" value="KAK4447207.1"/>
    <property type="molecule type" value="Genomic_DNA"/>
</dbReference>
<feature type="region of interest" description="Disordered" evidence="1">
    <location>
        <begin position="1"/>
        <end position="26"/>
    </location>
</feature>
<sequence length="225" mass="24964">MVNTFTSPRGLDIESTHSSNGHAGKGPETYPYRRGLSCLLRGLFGICSAAVLGVSIHLLTSNTFEDKIAKTDFVAPILASGASFLLNYWALILGILRRYGPKGYWRWMLVADPILAALALWAFVLWGYNLRDNVPPAPPTRDRNGRLEEDLKPMLRLLIGVTCLILAIFHLIATIGGLWGIRLVANRRKAFEQHGYAALRGSKFLAWANPHRSNKVTHTGYPEPN</sequence>
<keyword evidence="4" id="KW-1185">Reference proteome</keyword>
<evidence type="ECO:0000313" key="3">
    <source>
        <dbReference type="EMBL" id="KAK4447207.1"/>
    </source>
</evidence>
<proteinExistence type="predicted"/>
<feature type="transmembrane region" description="Helical" evidence="2">
    <location>
        <begin position="73"/>
        <end position="96"/>
    </location>
</feature>
<feature type="transmembrane region" description="Helical" evidence="2">
    <location>
        <begin position="157"/>
        <end position="181"/>
    </location>
</feature>